<accession>G2KTI5</accession>
<dbReference type="InterPro" id="IPR046348">
    <property type="entry name" value="SIS_dom_sf"/>
</dbReference>
<organism evidence="3 4">
    <name type="scientific">Fructilactobacillus sanfranciscensis (strain TMW 1.1304)</name>
    <name type="common">Lactobacillus sanfranciscensis</name>
    <dbReference type="NCBI Taxonomy" id="714313"/>
    <lineage>
        <taxon>Bacteria</taxon>
        <taxon>Bacillati</taxon>
        <taxon>Bacillota</taxon>
        <taxon>Bacilli</taxon>
        <taxon>Lactobacillales</taxon>
        <taxon>Lactobacillaceae</taxon>
        <taxon>Fructilactobacillus</taxon>
    </lineage>
</organism>
<reference evidence="3 4" key="1">
    <citation type="journal article" date="2011" name="Microb. Cell Fact.">
        <title>Genomic analysis reveals Lactobacillus sanfranciscensis as stable element in traditional sourdoughs.</title>
        <authorList>
            <person name="Vogel R.F."/>
            <person name="Pavlovic M."/>
            <person name="Ehrmann M.A."/>
            <person name="Wiezer A."/>
            <person name="Liesegang H."/>
            <person name="Offschanka S."/>
            <person name="Voget S."/>
            <person name="Angelov A."/>
            <person name="Bocker G."/>
            <person name="Liebl W."/>
        </authorList>
    </citation>
    <scope>NUCLEOTIDE SEQUENCE [LARGE SCALE GENOMIC DNA]</scope>
    <source>
        <strain evidence="3 4">TMW 1.1304</strain>
    </source>
</reference>
<dbReference type="eggNOG" id="COG0269">
    <property type="taxonomic scope" value="Bacteria"/>
</dbReference>
<dbReference type="SMART" id="SM00934">
    <property type="entry name" value="OMPdecase"/>
    <property type="match status" value="1"/>
</dbReference>
<evidence type="ECO:0000313" key="4">
    <source>
        <dbReference type="Proteomes" id="UP000001285"/>
    </source>
</evidence>
<dbReference type="OrthoDB" id="43475at2"/>
<dbReference type="Pfam" id="PF00215">
    <property type="entry name" value="OMPdecase"/>
    <property type="match status" value="1"/>
</dbReference>
<evidence type="ECO:0000256" key="1">
    <source>
        <dbReference type="ARBA" id="ARBA00023239"/>
    </source>
</evidence>
<dbReference type="InterPro" id="IPR001347">
    <property type="entry name" value="SIS_dom"/>
</dbReference>
<evidence type="ECO:0000259" key="2">
    <source>
        <dbReference type="PROSITE" id="PS51464"/>
    </source>
</evidence>
<dbReference type="PANTHER" id="PTHR35039">
    <property type="entry name" value="3-KETO-L-GULONATE-6-PHOSPHATE DECARBOXYLASE SGBH-RELATED"/>
    <property type="match status" value="1"/>
</dbReference>
<dbReference type="GO" id="GO:0019854">
    <property type="term" value="P:L-ascorbic acid catabolic process"/>
    <property type="evidence" value="ECO:0007669"/>
    <property type="project" value="TreeGrafter"/>
</dbReference>
<dbReference type="GO" id="GO:1901135">
    <property type="term" value="P:carbohydrate derivative metabolic process"/>
    <property type="evidence" value="ECO:0007669"/>
    <property type="project" value="InterPro"/>
</dbReference>
<protein>
    <recommendedName>
        <fullName evidence="2">SIS domain-containing protein</fullName>
    </recommendedName>
</protein>
<keyword evidence="4" id="KW-1185">Reference proteome</keyword>
<dbReference type="EMBL" id="CP002461">
    <property type="protein sequence ID" value="AEN98801.1"/>
    <property type="molecule type" value="Genomic_DNA"/>
</dbReference>
<dbReference type="Gene3D" id="3.20.20.70">
    <property type="entry name" value="Aldolase class I"/>
    <property type="match status" value="1"/>
</dbReference>
<dbReference type="STRING" id="714313.LSA_03490"/>
<proteinExistence type="predicted"/>
<dbReference type="GO" id="GO:0006207">
    <property type="term" value="P:'de novo' pyrimidine nucleobase biosynthetic process"/>
    <property type="evidence" value="ECO:0007669"/>
    <property type="project" value="InterPro"/>
</dbReference>
<dbReference type="GO" id="GO:0004590">
    <property type="term" value="F:orotidine-5'-phosphate decarboxylase activity"/>
    <property type="evidence" value="ECO:0007669"/>
    <property type="project" value="InterPro"/>
</dbReference>
<dbReference type="AlphaFoldDB" id="G2KTI5"/>
<name>G2KTI5_FRUST</name>
<dbReference type="InterPro" id="IPR013785">
    <property type="entry name" value="Aldolase_TIM"/>
</dbReference>
<feature type="domain" description="SIS" evidence="2">
    <location>
        <begin position="149"/>
        <end position="259"/>
    </location>
</feature>
<dbReference type="PANTHER" id="PTHR35039:SF3">
    <property type="entry name" value="3-KETO-L-GULONATE-6-PHOSPHATE DECARBOXYLASE SGBH-RELATED"/>
    <property type="match status" value="1"/>
</dbReference>
<dbReference type="RefSeq" id="WP_014081662.1">
    <property type="nucleotide sequence ID" value="NC_015978.1"/>
</dbReference>
<dbReference type="Pfam" id="PF01380">
    <property type="entry name" value="SIS"/>
    <property type="match status" value="1"/>
</dbReference>
<keyword evidence="1" id="KW-0456">Lyase</keyword>
<evidence type="ECO:0000313" key="3">
    <source>
        <dbReference type="EMBL" id="AEN98801.1"/>
    </source>
</evidence>
<dbReference type="GO" id="GO:0033982">
    <property type="term" value="F:3-dehydro-L-gulonate-6-phosphate decarboxylase activity"/>
    <property type="evidence" value="ECO:0007669"/>
    <property type="project" value="TreeGrafter"/>
</dbReference>
<dbReference type="SUPFAM" id="SSF53697">
    <property type="entry name" value="SIS domain"/>
    <property type="match status" value="1"/>
</dbReference>
<dbReference type="InterPro" id="IPR011060">
    <property type="entry name" value="RibuloseP-bd_barrel"/>
</dbReference>
<dbReference type="KEGG" id="lsn:LSA_03490"/>
<dbReference type="HOGENOM" id="CLU_1072784_0_0_9"/>
<gene>
    <name evidence="3" type="ordered locus">LSA_03490</name>
</gene>
<dbReference type="eggNOG" id="COG0794">
    <property type="taxonomic scope" value="Bacteria"/>
</dbReference>
<sequence>MKIQLAIDLEDVDGAIKLIKKTKDSIDIFEYGTPLVINFGLECLAKIRKQFPDITLLADLKIMDVAAYEVNQAVKYGADYIGTHTGYDLQAKGETPFETFALIKENVKNTKTAIAGGIKLANLEEVKQADPDLLIVGGGISTTDDPTKVAEEFKAAKNVFVYGGGRSGLGLKGFAMRLVQMGKTAYVVGETTTPAITADNLLIVASASGTTKGTVNIAKEAHRVGAKIWLWSTNDESPLAQITNQISILPGKSKNMVND</sequence>
<dbReference type="Proteomes" id="UP000001285">
    <property type="component" value="Chromosome"/>
</dbReference>
<dbReference type="SUPFAM" id="SSF51366">
    <property type="entry name" value="Ribulose-phoshate binding barrel"/>
    <property type="match status" value="1"/>
</dbReference>
<dbReference type="Gene3D" id="3.40.50.10490">
    <property type="entry name" value="Glucose-6-phosphate isomerase like protein, domain 1"/>
    <property type="match status" value="1"/>
</dbReference>
<dbReference type="PROSITE" id="PS51464">
    <property type="entry name" value="SIS"/>
    <property type="match status" value="1"/>
</dbReference>
<dbReference type="InterPro" id="IPR001754">
    <property type="entry name" value="OMPdeCOase_dom"/>
</dbReference>
<dbReference type="GO" id="GO:0097367">
    <property type="term" value="F:carbohydrate derivative binding"/>
    <property type="evidence" value="ECO:0007669"/>
    <property type="project" value="InterPro"/>
</dbReference>